<dbReference type="Proteomes" id="UP000181976">
    <property type="component" value="Unassembled WGS sequence"/>
</dbReference>
<dbReference type="eggNOG" id="COG0795">
    <property type="taxonomic scope" value="Bacteria"/>
</dbReference>
<dbReference type="FunCoup" id="A0A1I1VF52">
    <property type="interactions" value="75"/>
</dbReference>
<dbReference type="RefSeq" id="WP_029626729.1">
    <property type="nucleotide sequence ID" value="NZ_AFSL01000095.1"/>
</dbReference>
<feature type="transmembrane region" description="Helical" evidence="6">
    <location>
        <begin position="387"/>
        <end position="406"/>
    </location>
</feature>
<evidence type="ECO:0000256" key="2">
    <source>
        <dbReference type="ARBA" id="ARBA00022475"/>
    </source>
</evidence>
<evidence type="ECO:0000256" key="6">
    <source>
        <dbReference type="SAM" id="Phobius"/>
    </source>
</evidence>
<evidence type="ECO:0000256" key="3">
    <source>
        <dbReference type="ARBA" id="ARBA00022692"/>
    </source>
</evidence>
<sequence>MKKVHLFILKSYLGPLIMTFFISMFILVMQFLWRYVDDLVGKGLEWHVLAELLFYASLQVVPMALPLAILLASLMTFGNLGENYELTALKSAGISLPRIMLPLIILTVLTAIGAYKFSNNVLPVANLKLVSILHGVKETRLELDIKENVFYQGVDDFSIKVKKKNPQKNMLYDVMIYDHRDRKARNSNVTLADSGKLMMSNDKKFLKLTLFDGVRYDEKIGLQDQKNDSPEEMFRTDYFKQQTAIIPLKGFDFSKTDENLFKNSDRMKNLKQIRHDLDSLSSEKNKFVNNLRSRSKSFYFTQITLLANKNRKNLKNPQSHLTIIDSTRMIEPDSLFNSFSDTQKQMVLEMAMQKARTTKQTIDERMRLIELKDRTIRRHKMELHRKFTLPFACLIFFFIGAPLGAIIRKGGLGMPVVISVLFFVAYYIIDTMGAKLAREGVWLVYQGMWLSSAVLLPLGIFLTYKSATDSAIMNADAYIIFFQKLLAKFKSKKKDKTSTIS</sequence>
<gene>
    <name evidence="7" type="ORF">SAMN05444380_102161</name>
</gene>
<keyword evidence="4 6" id="KW-1133">Transmembrane helix</keyword>
<feature type="transmembrane region" description="Helical" evidence="6">
    <location>
        <begin position="412"/>
        <end position="429"/>
    </location>
</feature>
<keyword evidence="8" id="KW-1185">Reference proteome</keyword>
<dbReference type="PANTHER" id="PTHR33529:SF6">
    <property type="entry name" value="YJGP_YJGQ FAMILY PERMEASE"/>
    <property type="match status" value="1"/>
</dbReference>
<dbReference type="Pfam" id="PF03739">
    <property type="entry name" value="LptF_LptG"/>
    <property type="match status" value="1"/>
</dbReference>
<dbReference type="InParanoid" id="A0A1I1VF52"/>
<dbReference type="InterPro" id="IPR005495">
    <property type="entry name" value="LptG/LptF_permease"/>
</dbReference>
<accession>A0A1I1VF52</accession>
<dbReference type="STRING" id="385682.SAMN05444380_102161"/>
<reference evidence="7 8" key="1">
    <citation type="submission" date="2016-10" db="EMBL/GenBank/DDBJ databases">
        <authorList>
            <person name="de Groot N.N."/>
        </authorList>
    </citation>
    <scope>NUCLEOTIDE SEQUENCE [LARGE SCALE GENOMIC DNA]</scope>
    <source>
        <strain evidence="7 8">DSM 19012</strain>
    </source>
</reference>
<dbReference type="PANTHER" id="PTHR33529">
    <property type="entry name" value="SLR0882 PROTEIN-RELATED"/>
    <property type="match status" value="1"/>
</dbReference>
<dbReference type="AlphaFoldDB" id="A0A1I1VF52"/>
<protein>
    <submittedName>
        <fullName evidence="7">Lipopolysaccharide export system permease protein</fullName>
    </submittedName>
</protein>
<feature type="transmembrane region" description="Helical" evidence="6">
    <location>
        <begin position="53"/>
        <end position="78"/>
    </location>
</feature>
<evidence type="ECO:0000256" key="1">
    <source>
        <dbReference type="ARBA" id="ARBA00004651"/>
    </source>
</evidence>
<name>A0A1I1VF52_9BACT</name>
<keyword evidence="2" id="KW-1003">Cell membrane</keyword>
<organism evidence="7 8">
    <name type="scientific">Thermophagus xiamenensis</name>
    <dbReference type="NCBI Taxonomy" id="385682"/>
    <lineage>
        <taxon>Bacteria</taxon>
        <taxon>Pseudomonadati</taxon>
        <taxon>Bacteroidota</taxon>
        <taxon>Bacteroidia</taxon>
        <taxon>Marinilabiliales</taxon>
        <taxon>Marinilabiliaceae</taxon>
        <taxon>Thermophagus</taxon>
    </lineage>
</organism>
<evidence type="ECO:0000313" key="8">
    <source>
        <dbReference type="Proteomes" id="UP000181976"/>
    </source>
</evidence>
<dbReference type="GO" id="GO:0015920">
    <property type="term" value="P:lipopolysaccharide transport"/>
    <property type="evidence" value="ECO:0007669"/>
    <property type="project" value="TreeGrafter"/>
</dbReference>
<evidence type="ECO:0000256" key="4">
    <source>
        <dbReference type="ARBA" id="ARBA00022989"/>
    </source>
</evidence>
<evidence type="ECO:0000256" key="5">
    <source>
        <dbReference type="ARBA" id="ARBA00023136"/>
    </source>
</evidence>
<proteinExistence type="predicted"/>
<dbReference type="EMBL" id="FONA01000002">
    <property type="protein sequence ID" value="SFD81711.1"/>
    <property type="molecule type" value="Genomic_DNA"/>
</dbReference>
<dbReference type="OrthoDB" id="1096108at2"/>
<feature type="transmembrane region" description="Helical" evidence="6">
    <location>
        <begin position="12"/>
        <end position="33"/>
    </location>
</feature>
<dbReference type="GO" id="GO:0043190">
    <property type="term" value="C:ATP-binding cassette (ABC) transporter complex"/>
    <property type="evidence" value="ECO:0007669"/>
    <property type="project" value="TreeGrafter"/>
</dbReference>
<keyword evidence="3 6" id="KW-0812">Transmembrane</keyword>
<comment type="subcellular location">
    <subcellularLocation>
        <location evidence="1">Cell membrane</location>
        <topology evidence="1">Multi-pass membrane protein</topology>
    </subcellularLocation>
</comment>
<evidence type="ECO:0000313" key="7">
    <source>
        <dbReference type="EMBL" id="SFD81711.1"/>
    </source>
</evidence>
<keyword evidence="5 6" id="KW-0472">Membrane</keyword>
<feature type="transmembrane region" description="Helical" evidence="6">
    <location>
        <begin position="441"/>
        <end position="464"/>
    </location>
</feature>